<feature type="transmembrane region" description="Helical" evidence="11">
    <location>
        <begin position="487"/>
        <end position="503"/>
    </location>
</feature>
<keyword evidence="14" id="KW-1185">Reference proteome</keyword>
<accession>A0ABS9T6C0</accession>
<keyword evidence="5" id="KW-0479">Metal-binding</keyword>
<dbReference type="PANTHER" id="PTHR43221">
    <property type="entry name" value="PROTEASE HTPX"/>
    <property type="match status" value="1"/>
</dbReference>
<evidence type="ECO:0000256" key="9">
    <source>
        <dbReference type="ARBA" id="ARBA00023049"/>
    </source>
</evidence>
<keyword evidence="9 13" id="KW-0482">Metalloprotease</keyword>
<dbReference type="InterPro" id="IPR050083">
    <property type="entry name" value="HtpX_protease"/>
</dbReference>
<dbReference type="GO" id="GO:0008237">
    <property type="term" value="F:metallopeptidase activity"/>
    <property type="evidence" value="ECO:0007669"/>
    <property type="project" value="UniProtKB-KW"/>
</dbReference>
<feature type="transmembrane region" description="Helical" evidence="11">
    <location>
        <begin position="210"/>
        <end position="231"/>
    </location>
</feature>
<dbReference type="RefSeq" id="WP_241034108.1">
    <property type="nucleotide sequence ID" value="NZ_BAAAJF010000034.1"/>
</dbReference>
<evidence type="ECO:0000256" key="7">
    <source>
        <dbReference type="ARBA" id="ARBA00022833"/>
    </source>
</evidence>
<sequence length="932" mass="97241">MDDPAEPAAGVHALGSGTGLRFVLLVVLVAASTVAMMRTHIVLLHFLGDPNNDIAGCNIAAGFDPGGSFMGNLSAVGGRNSAALNACTERYGMAWWAPIGAVGGVFLLAAVLCWVTPLWRIRRRGLRPVDPSSEAGQALRTLAARADVPSACFVADWASGSMNAVAFGRPGNMYVSLPGGLLLTRTTDPGRFAAIVLHELAHLRYRDVGITYATIALWRVFALTMLLPSLARYVELFVTSRFFLTDSPNHIYLASSGPDYARSMALYLFTALLVYLSRSDILRTRELYADRRAVDWGASRSVWDEAGRDPHDVPRSRRPVISAVAALVATHPSWAHRAQALRDPQHLFRVPALPTFLTGATAALIAGHLQYGSEVATSPLVAHGTAALAGALLAGTTCLTLWRRAAHAVAAGRRTPSGVRAGIWLGAGVATGTLFIGTALERGHWLPTAPWFALLMGVVAAVVTCWTAQCARLLITAVPTRSVRPPAAVGLLATAGVFAYWLTSWNAPSLFRPDVVAHAALRPGGVVVGESSLVTVIMSSLAVATMELGPLLVWSTTALWLVPLTAWIGPTAGSWLVRSGLPSLWRMLAAGTAAGLLSAGLAIATLLVPLGSRDISSAMTYLATVLAALLVGPLGAAALSAAVRPRDGVLVGVIVAGTACLVGSVGIILLTFGLGCLAQQPDAGTIASCVQVVTGTWPVVGSVILMATGLGVFAAAAVALVVSGIAAAVRRLLRRTDQSVVVTGRERSPSTVLVIRRAVVVSTVVIALGLNALTGTSMIGAYVPSTSATTDGPGSASALAPTTQQARRAQVVAWIRYGGNDLRIRLADSFKELGNGLGLIRDDEVAGLLAIRSGCAAIGRWATDARAYFTIPDPDQQALWEQAQSLAEQASAACLSAVDARDPDGLEAAIRQVNEAGEIAGSVIRWISAQLR</sequence>
<keyword evidence="3" id="KW-0645">Protease</keyword>
<name>A0ABS9T6C0_9PSEU</name>
<dbReference type="InterPro" id="IPR001915">
    <property type="entry name" value="Peptidase_M48"/>
</dbReference>
<keyword evidence="2" id="KW-1003">Cell membrane</keyword>
<organism evidence="13 14">
    <name type="scientific">Pseudonocardia alaniniphila</name>
    <dbReference type="NCBI Taxonomy" id="75291"/>
    <lineage>
        <taxon>Bacteria</taxon>
        <taxon>Bacillati</taxon>
        <taxon>Actinomycetota</taxon>
        <taxon>Actinomycetes</taxon>
        <taxon>Pseudonocardiales</taxon>
        <taxon>Pseudonocardiaceae</taxon>
        <taxon>Pseudonocardia</taxon>
    </lineage>
</organism>
<feature type="transmembrane region" description="Helical" evidence="11">
    <location>
        <begin position="260"/>
        <end position="277"/>
    </location>
</feature>
<feature type="transmembrane region" description="Helical" evidence="11">
    <location>
        <begin position="347"/>
        <end position="369"/>
    </location>
</feature>
<keyword evidence="6 13" id="KW-0378">Hydrolase</keyword>
<evidence type="ECO:0000256" key="1">
    <source>
        <dbReference type="ARBA" id="ARBA00001947"/>
    </source>
</evidence>
<evidence type="ECO:0000256" key="11">
    <source>
        <dbReference type="SAM" id="Phobius"/>
    </source>
</evidence>
<dbReference type="PANTHER" id="PTHR43221:SF2">
    <property type="entry name" value="PROTEASE HTPX HOMOLOG"/>
    <property type="match status" value="1"/>
</dbReference>
<feature type="transmembrane region" description="Helical" evidence="11">
    <location>
        <begin position="452"/>
        <end position="475"/>
    </location>
</feature>
<feature type="domain" description="Peptidase M48" evidence="12">
    <location>
        <begin position="138"/>
        <end position="343"/>
    </location>
</feature>
<keyword evidence="8 11" id="KW-1133">Transmembrane helix</keyword>
<keyword evidence="10 11" id="KW-0472">Membrane</keyword>
<feature type="transmembrane region" description="Helical" evidence="11">
    <location>
        <begin position="381"/>
        <end position="402"/>
    </location>
</feature>
<protein>
    <submittedName>
        <fullName evidence="13">M48 family metalloprotease</fullName>
        <ecNumber evidence="13">3.4.24.-</ecNumber>
    </submittedName>
</protein>
<evidence type="ECO:0000313" key="13">
    <source>
        <dbReference type="EMBL" id="MCH6164071.1"/>
    </source>
</evidence>
<dbReference type="EMBL" id="JAKXMK010000001">
    <property type="protein sequence ID" value="MCH6164071.1"/>
    <property type="molecule type" value="Genomic_DNA"/>
</dbReference>
<proteinExistence type="predicted"/>
<feature type="transmembrane region" description="Helical" evidence="11">
    <location>
        <begin position="620"/>
        <end position="643"/>
    </location>
</feature>
<feature type="transmembrane region" description="Helical" evidence="11">
    <location>
        <begin position="588"/>
        <end position="608"/>
    </location>
</feature>
<feature type="transmembrane region" description="Helical" evidence="11">
    <location>
        <begin position="95"/>
        <end position="119"/>
    </location>
</feature>
<dbReference type="Gene3D" id="3.30.2010.10">
    <property type="entry name" value="Metalloproteases ('zincins'), catalytic domain"/>
    <property type="match status" value="1"/>
</dbReference>
<feature type="transmembrane region" description="Helical" evidence="11">
    <location>
        <begin position="423"/>
        <end position="440"/>
    </location>
</feature>
<evidence type="ECO:0000256" key="5">
    <source>
        <dbReference type="ARBA" id="ARBA00022723"/>
    </source>
</evidence>
<reference evidence="13 14" key="1">
    <citation type="submission" date="2022-03" db="EMBL/GenBank/DDBJ databases">
        <title>Pseudonocardia alaer sp. nov., a novel actinomycete isolated from reed forest soil.</title>
        <authorList>
            <person name="Wang L."/>
        </authorList>
    </citation>
    <scope>NUCLEOTIDE SEQUENCE [LARGE SCALE GENOMIC DNA]</scope>
    <source>
        <strain evidence="13 14">Y-16303</strain>
    </source>
</reference>
<evidence type="ECO:0000256" key="3">
    <source>
        <dbReference type="ARBA" id="ARBA00022670"/>
    </source>
</evidence>
<feature type="transmembrane region" description="Helical" evidence="11">
    <location>
        <begin position="551"/>
        <end position="568"/>
    </location>
</feature>
<keyword evidence="4 11" id="KW-0812">Transmembrane</keyword>
<dbReference type="Proteomes" id="UP001299970">
    <property type="component" value="Unassembled WGS sequence"/>
</dbReference>
<feature type="transmembrane region" description="Helical" evidence="11">
    <location>
        <begin position="713"/>
        <end position="733"/>
    </location>
</feature>
<comment type="cofactor">
    <cofactor evidence="1">
        <name>Zn(2+)</name>
        <dbReference type="ChEBI" id="CHEBI:29105"/>
    </cofactor>
</comment>
<evidence type="ECO:0000259" key="12">
    <source>
        <dbReference type="Pfam" id="PF01435"/>
    </source>
</evidence>
<keyword evidence="7" id="KW-0862">Zinc</keyword>
<dbReference type="EC" id="3.4.24.-" evidence="13"/>
<evidence type="ECO:0000256" key="8">
    <source>
        <dbReference type="ARBA" id="ARBA00022989"/>
    </source>
</evidence>
<evidence type="ECO:0000313" key="14">
    <source>
        <dbReference type="Proteomes" id="UP001299970"/>
    </source>
</evidence>
<feature type="transmembrane region" description="Helical" evidence="11">
    <location>
        <begin position="754"/>
        <end position="773"/>
    </location>
</feature>
<comment type="caution">
    <text evidence="13">The sequence shown here is derived from an EMBL/GenBank/DDBJ whole genome shotgun (WGS) entry which is preliminary data.</text>
</comment>
<dbReference type="Pfam" id="PF01435">
    <property type="entry name" value="Peptidase_M48"/>
    <property type="match status" value="1"/>
</dbReference>
<gene>
    <name evidence="13" type="ORF">MMF94_00125</name>
</gene>
<evidence type="ECO:0000256" key="4">
    <source>
        <dbReference type="ARBA" id="ARBA00022692"/>
    </source>
</evidence>
<evidence type="ECO:0000256" key="2">
    <source>
        <dbReference type="ARBA" id="ARBA00022475"/>
    </source>
</evidence>
<feature type="transmembrane region" description="Helical" evidence="11">
    <location>
        <begin position="22"/>
        <end position="43"/>
    </location>
</feature>
<evidence type="ECO:0000256" key="6">
    <source>
        <dbReference type="ARBA" id="ARBA00022801"/>
    </source>
</evidence>
<feature type="transmembrane region" description="Helical" evidence="11">
    <location>
        <begin position="649"/>
        <end position="674"/>
    </location>
</feature>
<evidence type="ECO:0000256" key="10">
    <source>
        <dbReference type="ARBA" id="ARBA00023136"/>
    </source>
</evidence>